<dbReference type="Gene3D" id="1.10.630.10">
    <property type="entry name" value="Cytochrome P450"/>
    <property type="match status" value="1"/>
</dbReference>
<dbReference type="PANTHER" id="PTHR47950:SF49">
    <property type="entry name" value="CYTOCHROME P450"/>
    <property type="match status" value="1"/>
</dbReference>
<evidence type="ECO:0000313" key="13">
    <source>
        <dbReference type="Proteomes" id="UP001291623"/>
    </source>
</evidence>
<evidence type="ECO:0000256" key="7">
    <source>
        <dbReference type="ARBA" id="ARBA00023033"/>
    </source>
</evidence>
<dbReference type="GO" id="GO:0016705">
    <property type="term" value="F:oxidoreductase activity, acting on paired donors, with incorporation or reduction of molecular oxygen"/>
    <property type="evidence" value="ECO:0007669"/>
    <property type="project" value="InterPro"/>
</dbReference>
<dbReference type="Pfam" id="PF00067">
    <property type="entry name" value="p450"/>
    <property type="match status" value="1"/>
</dbReference>
<sequence length="410" mass="46807">MNYTIPKNSRLFVNGWEIGRDSKTWEDPLSFRPKRFLDSNVDFRGQDFEFIPFGVGRRICPGLLFARQQVHLILTSLIHYFEWSLPNGEDPVVKTTPHFYPTLMIRPNWPDDSSYRGRGGRGRGTGRGNTIVQQGNNKLVNQPGTSSVDKDSPLYQQFMEFIKSRGEGNNPQSPAHPSYAEIAHEEQDENEGYEKLNKKDVILILDDKDLERRDEPWKLMERYLEAGFWKKLLQKTNDGILNGQELIDQITAAVEGYTKIKNEQPESETNSPFQHIARKIQLKKGVISKAEIISSYMAEVKRDLMKNLDEEFASDASVASTMIDILCGSQGSKILRNVCRQSLEPQLRTSRKSRRINLAYFGIRQIGIASVAFTFGFIPESYDVIPVERLRASTPSPNDIIPVKRLEASF</sequence>
<dbReference type="PROSITE" id="PS00086">
    <property type="entry name" value="CYTOCHROME_P450"/>
    <property type="match status" value="1"/>
</dbReference>
<accession>A0AAE1S2L8</accession>
<evidence type="ECO:0000256" key="10">
    <source>
        <dbReference type="SAM" id="MobiDB-lite"/>
    </source>
</evidence>
<comment type="similarity">
    <text evidence="2 9">Belongs to the cytochrome P450 family.</text>
</comment>
<keyword evidence="13" id="KW-1185">Reference proteome</keyword>
<dbReference type="SUPFAM" id="SSF48264">
    <property type="entry name" value="Cytochrome P450"/>
    <property type="match status" value="1"/>
</dbReference>
<dbReference type="InterPro" id="IPR002401">
    <property type="entry name" value="Cyt_P450_E_grp-I"/>
</dbReference>
<proteinExistence type="inferred from homology"/>
<feature type="region of interest" description="Disordered" evidence="10">
    <location>
        <begin position="111"/>
        <end position="151"/>
    </location>
</feature>
<keyword evidence="5 9" id="KW-0560">Oxidoreductase</keyword>
<evidence type="ECO:0000256" key="5">
    <source>
        <dbReference type="ARBA" id="ARBA00023002"/>
    </source>
</evidence>
<keyword evidence="3 8" id="KW-0349">Heme</keyword>
<dbReference type="PANTHER" id="PTHR47950">
    <property type="entry name" value="CYTOCHROME P450, FAMILY 76, SUBFAMILY C, POLYPEPTIDE 5-RELATED"/>
    <property type="match status" value="1"/>
</dbReference>
<evidence type="ECO:0000256" key="11">
    <source>
        <dbReference type="SAM" id="Phobius"/>
    </source>
</evidence>
<gene>
    <name evidence="12" type="ORF">RND71_018375</name>
</gene>
<evidence type="ECO:0000256" key="4">
    <source>
        <dbReference type="ARBA" id="ARBA00022723"/>
    </source>
</evidence>
<comment type="cofactor">
    <cofactor evidence="1 8">
        <name>heme</name>
        <dbReference type="ChEBI" id="CHEBI:30413"/>
    </cofactor>
</comment>
<dbReference type="GO" id="GO:0020037">
    <property type="term" value="F:heme binding"/>
    <property type="evidence" value="ECO:0007669"/>
    <property type="project" value="InterPro"/>
</dbReference>
<evidence type="ECO:0000256" key="1">
    <source>
        <dbReference type="ARBA" id="ARBA00001971"/>
    </source>
</evidence>
<comment type="caution">
    <text evidence="12">The sequence shown here is derived from an EMBL/GenBank/DDBJ whole genome shotgun (WGS) entry which is preliminary data.</text>
</comment>
<dbReference type="GO" id="GO:0005506">
    <property type="term" value="F:iron ion binding"/>
    <property type="evidence" value="ECO:0007669"/>
    <property type="project" value="InterPro"/>
</dbReference>
<keyword evidence="4 8" id="KW-0479">Metal-binding</keyword>
<evidence type="ECO:0000256" key="2">
    <source>
        <dbReference type="ARBA" id="ARBA00010617"/>
    </source>
</evidence>
<keyword evidence="6 8" id="KW-0408">Iron</keyword>
<evidence type="ECO:0000256" key="8">
    <source>
        <dbReference type="PIRSR" id="PIRSR602401-1"/>
    </source>
</evidence>
<feature type="transmembrane region" description="Helical" evidence="11">
    <location>
        <begin position="358"/>
        <end position="378"/>
    </location>
</feature>
<protein>
    <recommendedName>
        <fullName evidence="14">Cytochrome P450</fullName>
    </recommendedName>
</protein>
<evidence type="ECO:0000256" key="6">
    <source>
        <dbReference type="ARBA" id="ARBA00023004"/>
    </source>
</evidence>
<keyword evidence="11" id="KW-0472">Membrane</keyword>
<dbReference type="GO" id="GO:0004497">
    <property type="term" value="F:monooxygenase activity"/>
    <property type="evidence" value="ECO:0007669"/>
    <property type="project" value="UniProtKB-KW"/>
</dbReference>
<feature type="compositionally biased region" description="Polar residues" evidence="10">
    <location>
        <begin position="130"/>
        <end position="147"/>
    </location>
</feature>
<keyword evidence="11" id="KW-0812">Transmembrane</keyword>
<evidence type="ECO:0000256" key="9">
    <source>
        <dbReference type="RuleBase" id="RU000461"/>
    </source>
</evidence>
<organism evidence="12 13">
    <name type="scientific">Anisodus tanguticus</name>
    <dbReference type="NCBI Taxonomy" id="243964"/>
    <lineage>
        <taxon>Eukaryota</taxon>
        <taxon>Viridiplantae</taxon>
        <taxon>Streptophyta</taxon>
        <taxon>Embryophyta</taxon>
        <taxon>Tracheophyta</taxon>
        <taxon>Spermatophyta</taxon>
        <taxon>Magnoliopsida</taxon>
        <taxon>eudicotyledons</taxon>
        <taxon>Gunneridae</taxon>
        <taxon>Pentapetalae</taxon>
        <taxon>asterids</taxon>
        <taxon>lamiids</taxon>
        <taxon>Solanales</taxon>
        <taxon>Solanaceae</taxon>
        <taxon>Solanoideae</taxon>
        <taxon>Hyoscyameae</taxon>
        <taxon>Anisodus</taxon>
    </lineage>
</organism>
<keyword evidence="11" id="KW-1133">Transmembrane helix</keyword>
<dbReference type="AlphaFoldDB" id="A0AAE1S2L8"/>
<evidence type="ECO:0000313" key="12">
    <source>
        <dbReference type="EMBL" id="KAK4363134.1"/>
    </source>
</evidence>
<keyword evidence="7 9" id="KW-0503">Monooxygenase</keyword>
<name>A0AAE1S2L8_9SOLA</name>
<dbReference type="EMBL" id="JAVYJV010000009">
    <property type="protein sequence ID" value="KAK4363134.1"/>
    <property type="molecule type" value="Genomic_DNA"/>
</dbReference>
<dbReference type="InterPro" id="IPR001128">
    <property type="entry name" value="Cyt_P450"/>
</dbReference>
<dbReference type="PRINTS" id="PR00463">
    <property type="entry name" value="EP450I"/>
</dbReference>
<dbReference type="InterPro" id="IPR036396">
    <property type="entry name" value="Cyt_P450_sf"/>
</dbReference>
<feature type="binding site" description="axial binding residue" evidence="8">
    <location>
        <position position="60"/>
    </location>
    <ligand>
        <name>heme</name>
        <dbReference type="ChEBI" id="CHEBI:30413"/>
    </ligand>
    <ligandPart>
        <name>Fe</name>
        <dbReference type="ChEBI" id="CHEBI:18248"/>
    </ligandPart>
</feature>
<evidence type="ECO:0008006" key="14">
    <source>
        <dbReference type="Google" id="ProtNLM"/>
    </source>
</evidence>
<evidence type="ECO:0000256" key="3">
    <source>
        <dbReference type="ARBA" id="ARBA00022617"/>
    </source>
</evidence>
<dbReference type="Proteomes" id="UP001291623">
    <property type="component" value="Unassembled WGS sequence"/>
</dbReference>
<reference evidence="12" key="1">
    <citation type="submission" date="2023-12" db="EMBL/GenBank/DDBJ databases">
        <title>Genome assembly of Anisodus tanguticus.</title>
        <authorList>
            <person name="Wang Y.-J."/>
        </authorList>
    </citation>
    <scope>NUCLEOTIDE SEQUENCE</scope>
    <source>
        <strain evidence="12">KB-2021</strain>
        <tissue evidence="12">Leaf</tissue>
    </source>
</reference>
<dbReference type="InterPro" id="IPR017972">
    <property type="entry name" value="Cyt_P450_CS"/>
</dbReference>